<accession>A0A1K1WME1</accession>
<protein>
    <submittedName>
        <fullName evidence="3">Alpha/beta hydrolase</fullName>
    </submittedName>
</protein>
<proteinExistence type="predicted"/>
<organism evidence="3 4">
    <name type="scientific">Streptomyces atratus</name>
    <dbReference type="NCBI Taxonomy" id="1893"/>
    <lineage>
        <taxon>Bacteria</taxon>
        <taxon>Bacillati</taxon>
        <taxon>Actinomycetota</taxon>
        <taxon>Actinomycetes</taxon>
        <taxon>Kitasatosporales</taxon>
        <taxon>Streptomycetaceae</taxon>
        <taxon>Streptomyces</taxon>
    </lineage>
</organism>
<dbReference type="Proteomes" id="UP000181909">
    <property type="component" value="Unassembled WGS sequence"/>
</dbReference>
<feature type="domain" description="DUF1023" evidence="2">
    <location>
        <begin position="21"/>
        <end position="153"/>
    </location>
</feature>
<dbReference type="Pfam" id="PF06259">
    <property type="entry name" value="Abhydrolase_8"/>
    <property type="match status" value="1"/>
</dbReference>
<sequence length="545" mass="58128">MVTYVPGTFAKLGSIDGDIGRAVALQSEAERHDLAHSTASVVWLGYDAPQAIMSDATETEWADKAEEPLGNFLQGIEEANHRDVNQTLLGHSYGSLVAGQTMSTHIDLPVDNAIMVGSPGVGVDHAKDLNIPADHVFAATAKNDLINLAPPLAGPLAPLNPKAYMELFDDHSIVHGTDPVSDDFGGVVFDVPAGRHPGSGGEIMPAHSQYWDETSQQAGKDRYRRTAMTLRGAFPAAALLAAMTVMVTACGAQQDSGETPKQVMMNEQQAMDRAEEIVHQAVDGMSPNPTLERTGPETVGPCIARDDHGPDDRLQVTLFYKLTGVPGSEAKSLVLQARDAWLKQGYKYNSSNKEDMSGPFPWVSMRTEPDDFWMEGITGVLDRTKGEGLATLKVRSPCFLPPGKSSASTEADPAALEEPQADDPARHRALGHSSRIYDALRVGSAPTQPGEGLGVVRDESGASVHHAWSTEPLPEDVRVRVLARAQAYFQRAGWSVRHVPTREGAPVVVARHPEEGTIAQVAASTTGAVRVAVTTPADGPTAADV</sequence>
<evidence type="ECO:0000256" key="1">
    <source>
        <dbReference type="SAM" id="MobiDB-lite"/>
    </source>
</evidence>
<dbReference type="SUPFAM" id="SSF53474">
    <property type="entry name" value="alpha/beta-Hydrolases"/>
    <property type="match status" value="1"/>
</dbReference>
<dbReference type="RefSeq" id="WP_079179339.1">
    <property type="nucleotide sequence ID" value="NZ_CP108276.1"/>
</dbReference>
<dbReference type="EMBL" id="FPJO01000002">
    <property type="protein sequence ID" value="SFX37949.1"/>
    <property type="molecule type" value="Genomic_DNA"/>
</dbReference>
<keyword evidence="3" id="KW-0378">Hydrolase</keyword>
<evidence type="ECO:0000313" key="3">
    <source>
        <dbReference type="EMBL" id="SFX37949.1"/>
    </source>
</evidence>
<feature type="region of interest" description="Disordered" evidence="1">
    <location>
        <begin position="400"/>
        <end position="427"/>
    </location>
</feature>
<dbReference type="InterPro" id="IPR010427">
    <property type="entry name" value="DUF1023"/>
</dbReference>
<dbReference type="AlphaFoldDB" id="A0A1K1WME1"/>
<evidence type="ECO:0000313" key="4">
    <source>
        <dbReference type="Proteomes" id="UP000181909"/>
    </source>
</evidence>
<dbReference type="STRING" id="1893.SAMN02787144_1002510"/>
<evidence type="ECO:0000259" key="2">
    <source>
        <dbReference type="Pfam" id="PF06259"/>
    </source>
</evidence>
<dbReference type="InterPro" id="IPR029058">
    <property type="entry name" value="AB_hydrolase_fold"/>
</dbReference>
<dbReference type="GO" id="GO:0016787">
    <property type="term" value="F:hydrolase activity"/>
    <property type="evidence" value="ECO:0007669"/>
    <property type="project" value="UniProtKB-KW"/>
</dbReference>
<name>A0A1K1WME1_STRAR</name>
<reference evidence="3 4" key="1">
    <citation type="submission" date="2016-11" db="EMBL/GenBank/DDBJ databases">
        <authorList>
            <person name="Jaros S."/>
            <person name="Januszkiewicz K."/>
            <person name="Wedrychowicz H."/>
        </authorList>
    </citation>
    <scope>NUCLEOTIDE SEQUENCE [LARGE SCALE GENOMIC DNA]</scope>
    <source>
        <strain evidence="3 4">OK807</strain>
    </source>
</reference>
<gene>
    <name evidence="3" type="ORF">SAMN02787144_1002510</name>
</gene>